<comment type="caution">
    <text evidence="13">Lacks conserved residue(s) required for the propagation of feature annotation.</text>
</comment>
<keyword evidence="5" id="KW-0677">Repeat</keyword>
<dbReference type="PRINTS" id="PR01185">
    <property type="entry name" value="INTEGRINA"/>
</dbReference>
<dbReference type="Gene3D" id="2.60.40.1460">
    <property type="entry name" value="Integrin domains. Chain A, domain 2"/>
    <property type="match status" value="1"/>
</dbReference>
<dbReference type="PANTHER" id="PTHR23220">
    <property type="entry name" value="INTEGRIN ALPHA"/>
    <property type="match status" value="1"/>
</dbReference>
<dbReference type="InterPro" id="IPR013519">
    <property type="entry name" value="Int_alpha_beta-p"/>
</dbReference>
<evidence type="ECO:0000256" key="7">
    <source>
        <dbReference type="ARBA" id="ARBA00022989"/>
    </source>
</evidence>
<evidence type="ECO:0000259" key="16">
    <source>
        <dbReference type="Pfam" id="PF20805"/>
    </source>
</evidence>
<dbReference type="InterPro" id="IPR048286">
    <property type="entry name" value="Integrin_alpha_Ig-like_3"/>
</dbReference>
<dbReference type="GO" id="GO:0008305">
    <property type="term" value="C:integrin complex"/>
    <property type="evidence" value="ECO:0007669"/>
    <property type="project" value="InterPro"/>
</dbReference>
<dbReference type="Gene3D" id="2.130.10.130">
    <property type="entry name" value="Integrin alpha, N-terminal"/>
    <property type="match status" value="1"/>
</dbReference>
<evidence type="ECO:0000313" key="19">
    <source>
        <dbReference type="Proteomes" id="UP000580250"/>
    </source>
</evidence>
<dbReference type="InterPro" id="IPR048285">
    <property type="entry name" value="Integrin_alpha_Ig-like_2"/>
</dbReference>
<keyword evidence="3 13" id="KW-0812">Transmembrane</keyword>
<dbReference type="Gene3D" id="2.60.40.1510">
    <property type="entry name" value="ntegrin, alpha v. Chain A, domain 3"/>
    <property type="match status" value="1"/>
</dbReference>
<dbReference type="EMBL" id="CAJEWN010000373">
    <property type="protein sequence ID" value="CAD2180552.1"/>
    <property type="molecule type" value="Genomic_DNA"/>
</dbReference>
<evidence type="ECO:0000256" key="2">
    <source>
        <dbReference type="ARBA" id="ARBA00008054"/>
    </source>
</evidence>
<dbReference type="SUPFAM" id="SSF69318">
    <property type="entry name" value="Integrin alpha N-terminal domain"/>
    <property type="match status" value="1"/>
</dbReference>
<evidence type="ECO:0000313" key="18">
    <source>
        <dbReference type="EMBL" id="CAD2180552.1"/>
    </source>
</evidence>
<accession>A0A6V7W0F2</accession>
<comment type="caution">
    <text evidence="18">The sequence shown here is derived from an EMBL/GenBank/DDBJ whole genome shotgun (WGS) entry which is preliminary data.</text>
</comment>
<dbReference type="SUPFAM" id="SSF69179">
    <property type="entry name" value="Integrin domains"/>
    <property type="match status" value="3"/>
</dbReference>
<evidence type="ECO:0000256" key="12">
    <source>
        <dbReference type="PROSITE-ProRule" id="PRU00803"/>
    </source>
</evidence>
<gene>
    <name evidence="18" type="ORF">MENT_LOCUS32630</name>
</gene>
<dbReference type="Gene3D" id="1.20.5.930">
    <property type="entry name" value="Bicelle-embedded integrin alpha(iib) transmembrane segment"/>
    <property type="match status" value="1"/>
</dbReference>
<reference evidence="18 19" key="1">
    <citation type="submission" date="2020-08" db="EMBL/GenBank/DDBJ databases">
        <authorList>
            <person name="Koutsovoulos G."/>
            <person name="Danchin GJ E."/>
        </authorList>
    </citation>
    <scope>NUCLEOTIDE SEQUENCE [LARGE SCALE GENOMIC DNA]</scope>
</reference>
<proteinExistence type="inferred from homology"/>
<keyword evidence="7 13" id="KW-1133">Transmembrane helix</keyword>
<evidence type="ECO:0000256" key="5">
    <source>
        <dbReference type="ARBA" id="ARBA00022737"/>
    </source>
</evidence>
<dbReference type="GO" id="GO:0007160">
    <property type="term" value="P:cell-matrix adhesion"/>
    <property type="evidence" value="ECO:0007669"/>
    <property type="project" value="TreeGrafter"/>
</dbReference>
<sequence>MPQPPHSLNIIRRPLNILFSLPTKFILILFTLFIGIEGFNVDTKNAQIHRRPNTGFGYTVDFAYRDSRNRKLTLLVGAPFAQTSQRRLQNTGAVYGCEVDTNLCVEIFFDQKGNELRLNGTSLLPIEEKSHQMFGATIVASKNGDNVLACAPHYKYFFAKFDVVEPVGSCYYSRDYFSKIQEFAPCRQEPARHGHHRLGYGMCGFSAAVPDFGNERLFISAPGAWYWQGSVFSQNIHNITDRPNTADGPAYTDNQELGYSTATGDFDGDKLDDIVVGVPRGNELIGMVSIYSRQLKPIANLTEKDGQRGQYFGASVAVLDFNNDGLADIVVGSPLYINWANVDGKTQERKPQYDIGKISVYIQTGIGTFREPVIILGHEQWSRFGYSLAAAGDLNGDGFQDLLVGAPYDGEDGRGIVYIFHGSSEGIREKYTQKILARDVHRDMRTFGFSLRGGRDVDGNGYPDIAIGAFKSNQAAVLRSRPVIQVVGSVRTTRKTINLDEKQCVTEFGKMPCDRLRLCLKYAGKLVAGADHQQIALKVEIHLDALKKGLSSRAFFSRAELEKRRDSNIRVHPASSSRDQPDRIEHTLTLTKGREHCESYEIYVPDTIRDKISPILISVNYSYVESGIPGRLEPAVDTTLVEGLDTELIIEKDCGEDNICVPDLHITARPAKDKFTIGAIDQTLILNVSVENKGEDSYLTQYTVSIPPGFEYGGIENYETKYSVSCSPAEHQQIIQKNSQQPYEFICDIGNPLPAGATANFGFKLRGHDVDMSKEFVELRMGVNSTNEEAAGAGGDNQMVLRIPIEVNAQLGLIGRSTPPQVDYSVRNRTPGVAATFDFDIGPTVSHLFQVTNRGPSAISGATLDIFWPSFSEGDRYLLYLIDQPFVSDTTKAKCRLNQPQHINPANLAISNVHMATASPIGAHGIEEDGEVNVEAEEEEQEEIETPQRQSNKHKGWVVEEPLGENEDENNLEYQDYNPNNPRKRRQTAVQRNLRAQKHMLRDAVQHAKQSGGATEYHGLLGRNTINCAALNCTHIECDIGRLEENEFVLVEVFSRLWLNTLIDENHLDGEISSIALARISALPFAPKYSPPALLIAVNTEVNPTDPEAGIWELPWWLWLLAILIALLLLALIIFCCYQCGFFKRTRPPPQEKARLRPAERPASGYESDTVDGGHTNGHYADNGARYAPPQMYSSERHGARV</sequence>
<keyword evidence="4" id="KW-0732">Signal</keyword>
<dbReference type="Gene3D" id="2.60.40.1530">
    <property type="entry name" value="ntegrin, alpha v. Chain A, domain 4"/>
    <property type="match status" value="1"/>
</dbReference>
<feature type="repeat" description="FG-GAP" evidence="12">
    <location>
        <begin position="298"/>
        <end position="336"/>
    </location>
</feature>
<dbReference type="GO" id="GO:0098609">
    <property type="term" value="P:cell-cell adhesion"/>
    <property type="evidence" value="ECO:0007669"/>
    <property type="project" value="TreeGrafter"/>
</dbReference>
<keyword evidence="8 13" id="KW-0401">Integrin</keyword>
<dbReference type="InterPro" id="IPR013517">
    <property type="entry name" value="FG-GAP"/>
</dbReference>
<comment type="similarity">
    <text evidence="2 13">Belongs to the integrin alpha chain family.</text>
</comment>
<feature type="compositionally biased region" description="Acidic residues" evidence="14">
    <location>
        <begin position="931"/>
        <end position="945"/>
    </location>
</feature>
<feature type="repeat" description="FG-GAP" evidence="12">
    <location>
        <begin position="40"/>
        <end position="106"/>
    </location>
</feature>
<evidence type="ECO:0000259" key="17">
    <source>
        <dbReference type="Pfam" id="PF20806"/>
    </source>
</evidence>
<feature type="repeat" description="FG-GAP" evidence="12">
    <location>
        <begin position="433"/>
        <end position="495"/>
    </location>
</feature>
<feature type="region of interest" description="Disordered" evidence="14">
    <location>
        <begin position="1149"/>
        <end position="1202"/>
    </location>
</feature>
<dbReference type="AlphaFoldDB" id="A0A6V7W0F2"/>
<feature type="domain" description="Integrin alpha first immunoglubulin-like" evidence="15">
    <location>
        <begin position="480"/>
        <end position="626"/>
    </location>
</feature>
<comment type="subcellular location">
    <subcellularLocation>
        <location evidence="1 13">Membrane</location>
        <topology evidence="1 13">Single-pass type I membrane protein</topology>
    </subcellularLocation>
</comment>
<dbReference type="PROSITE" id="PS51470">
    <property type="entry name" value="FG_GAP"/>
    <property type="match status" value="6"/>
</dbReference>
<evidence type="ECO:0000256" key="13">
    <source>
        <dbReference type="RuleBase" id="RU003762"/>
    </source>
</evidence>
<feature type="transmembrane region" description="Helical" evidence="13">
    <location>
        <begin position="15"/>
        <end position="36"/>
    </location>
</feature>
<feature type="domain" description="Integrin alpha third immunoglobulin-like" evidence="17">
    <location>
        <begin position="813"/>
        <end position="1104"/>
    </location>
</feature>
<dbReference type="PANTHER" id="PTHR23220:SF133">
    <property type="entry name" value="INTEGRIN ALPHA-PS2"/>
    <property type="match status" value="1"/>
</dbReference>
<dbReference type="InterPro" id="IPR013649">
    <property type="entry name" value="Integrin_alpha_Ig-like_1"/>
</dbReference>
<dbReference type="Proteomes" id="UP000580250">
    <property type="component" value="Unassembled WGS sequence"/>
</dbReference>
<dbReference type="Pfam" id="PF08441">
    <property type="entry name" value="Integrin_A_Ig_1"/>
    <property type="match status" value="1"/>
</dbReference>
<feature type="compositionally biased region" description="Basic and acidic residues" evidence="14">
    <location>
        <begin position="1150"/>
        <end position="1160"/>
    </location>
</feature>
<dbReference type="InterPro" id="IPR028994">
    <property type="entry name" value="Integrin_alpha_N"/>
</dbReference>
<evidence type="ECO:0000256" key="1">
    <source>
        <dbReference type="ARBA" id="ARBA00004479"/>
    </source>
</evidence>
<dbReference type="InterPro" id="IPR000413">
    <property type="entry name" value="Integrin_alpha"/>
</dbReference>
<protein>
    <submittedName>
        <fullName evidence="18">Uncharacterized protein</fullName>
    </submittedName>
</protein>
<dbReference type="OrthoDB" id="5317514at2759"/>
<feature type="transmembrane region" description="Helical" evidence="13">
    <location>
        <begin position="1116"/>
        <end position="1138"/>
    </location>
</feature>
<dbReference type="GO" id="GO:0007229">
    <property type="term" value="P:integrin-mediated signaling pathway"/>
    <property type="evidence" value="ECO:0007669"/>
    <property type="project" value="UniProtKB-KW"/>
</dbReference>
<dbReference type="GO" id="GO:0005178">
    <property type="term" value="F:integrin binding"/>
    <property type="evidence" value="ECO:0007669"/>
    <property type="project" value="TreeGrafter"/>
</dbReference>
<feature type="repeat" description="FG-GAP" evidence="12">
    <location>
        <begin position="189"/>
        <end position="243"/>
    </location>
</feature>
<dbReference type="SMART" id="SM00191">
    <property type="entry name" value="Int_alpha"/>
    <property type="match status" value="6"/>
</dbReference>
<dbReference type="Pfam" id="PF20806">
    <property type="entry name" value="Integrin_A_Ig_3"/>
    <property type="match status" value="1"/>
</dbReference>
<feature type="repeat" description="FG-GAP" evidence="12">
    <location>
        <begin position="370"/>
        <end position="429"/>
    </location>
</feature>
<evidence type="ECO:0000256" key="10">
    <source>
        <dbReference type="ARBA" id="ARBA00023170"/>
    </source>
</evidence>
<evidence type="ECO:0000256" key="6">
    <source>
        <dbReference type="ARBA" id="ARBA00022889"/>
    </source>
</evidence>
<keyword evidence="6 13" id="KW-0130">Cell adhesion</keyword>
<evidence type="ECO:0000256" key="14">
    <source>
        <dbReference type="SAM" id="MobiDB-lite"/>
    </source>
</evidence>
<dbReference type="Pfam" id="PF20805">
    <property type="entry name" value="Integrin_A_Ig_2"/>
    <property type="match status" value="1"/>
</dbReference>
<feature type="repeat" description="FG-GAP" evidence="12">
    <location>
        <begin position="244"/>
        <end position="296"/>
    </location>
</feature>
<evidence type="ECO:0000256" key="8">
    <source>
        <dbReference type="ARBA" id="ARBA00023037"/>
    </source>
</evidence>
<feature type="domain" description="Integrin alpha second immunoglobulin-like" evidence="16">
    <location>
        <begin position="654"/>
        <end position="805"/>
    </location>
</feature>
<feature type="compositionally biased region" description="Acidic residues" evidence="14">
    <location>
        <begin position="962"/>
        <end position="971"/>
    </location>
</feature>
<keyword evidence="10 13" id="KW-0675">Receptor</keyword>
<dbReference type="Pfam" id="PF01839">
    <property type="entry name" value="FG-GAP"/>
    <property type="match status" value="3"/>
</dbReference>
<evidence type="ECO:0000256" key="11">
    <source>
        <dbReference type="ARBA" id="ARBA00023180"/>
    </source>
</evidence>
<evidence type="ECO:0000259" key="15">
    <source>
        <dbReference type="Pfam" id="PF08441"/>
    </source>
</evidence>
<feature type="region of interest" description="Disordered" evidence="14">
    <location>
        <begin position="931"/>
        <end position="989"/>
    </location>
</feature>
<dbReference type="InterPro" id="IPR032695">
    <property type="entry name" value="Integrin_dom_sf"/>
</dbReference>
<evidence type="ECO:0000256" key="3">
    <source>
        <dbReference type="ARBA" id="ARBA00022692"/>
    </source>
</evidence>
<organism evidence="18 19">
    <name type="scientific">Meloidogyne enterolobii</name>
    <name type="common">Root-knot nematode worm</name>
    <name type="synonym">Meloidogyne mayaguensis</name>
    <dbReference type="NCBI Taxonomy" id="390850"/>
    <lineage>
        <taxon>Eukaryota</taxon>
        <taxon>Metazoa</taxon>
        <taxon>Ecdysozoa</taxon>
        <taxon>Nematoda</taxon>
        <taxon>Chromadorea</taxon>
        <taxon>Rhabditida</taxon>
        <taxon>Tylenchina</taxon>
        <taxon>Tylenchomorpha</taxon>
        <taxon>Tylenchoidea</taxon>
        <taxon>Meloidogynidae</taxon>
        <taxon>Meloidogyninae</taxon>
        <taxon>Meloidogyne</taxon>
    </lineage>
</organism>
<dbReference type="GO" id="GO:0033627">
    <property type="term" value="P:cell adhesion mediated by integrin"/>
    <property type="evidence" value="ECO:0007669"/>
    <property type="project" value="TreeGrafter"/>
</dbReference>
<keyword evidence="9 13" id="KW-0472">Membrane</keyword>
<name>A0A6V7W0F2_MELEN</name>
<evidence type="ECO:0000256" key="9">
    <source>
        <dbReference type="ARBA" id="ARBA00023136"/>
    </source>
</evidence>
<keyword evidence="11" id="KW-0325">Glycoprotein</keyword>
<dbReference type="GO" id="GO:0048513">
    <property type="term" value="P:animal organ development"/>
    <property type="evidence" value="ECO:0007669"/>
    <property type="project" value="UniProtKB-ARBA"/>
</dbReference>
<dbReference type="GO" id="GO:0009897">
    <property type="term" value="C:external side of plasma membrane"/>
    <property type="evidence" value="ECO:0007669"/>
    <property type="project" value="TreeGrafter"/>
</dbReference>
<evidence type="ECO:0000256" key="4">
    <source>
        <dbReference type="ARBA" id="ARBA00022729"/>
    </source>
</evidence>